<evidence type="ECO:0000313" key="2">
    <source>
        <dbReference type="Proteomes" id="UP001529272"/>
    </source>
</evidence>
<accession>A0ABT7P3I8</accession>
<name>A0ABT7P3I8_MYCIT</name>
<dbReference type="Proteomes" id="UP001529272">
    <property type="component" value="Unassembled WGS sequence"/>
</dbReference>
<reference evidence="1" key="2">
    <citation type="submission" date="2023-06" db="EMBL/GenBank/DDBJ databases">
        <authorList>
            <person name="Spilker T."/>
        </authorList>
    </citation>
    <scope>NUCLEOTIDE SEQUENCE</scope>
    <source>
        <strain evidence="1">FLAC1071</strain>
    </source>
</reference>
<organism evidence="1 2">
    <name type="scientific">Mycobacterium intracellulare subsp. chimaera</name>
    <dbReference type="NCBI Taxonomy" id="222805"/>
    <lineage>
        <taxon>Bacteria</taxon>
        <taxon>Bacillati</taxon>
        <taxon>Actinomycetota</taxon>
        <taxon>Actinomycetes</taxon>
        <taxon>Mycobacteriales</taxon>
        <taxon>Mycobacteriaceae</taxon>
        <taxon>Mycobacterium</taxon>
        <taxon>Mycobacterium avium complex (MAC)</taxon>
    </lineage>
</organism>
<protein>
    <submittedName>
        <fullName evidence="1">Uncharacterized protein</fullName>
    </submittedName>
</protein>
<reference evidence="1" key="1">
    <citation type="submission" date="2023-06" db="EMBL/GenBank/DDBJ databases">
        <title>Itaconate inhibition of nontuberculous mycobacteria.</title>
        <authorList>
            <person name="Breen P."/>
            <person name="Zimbric M."/>
            <person name="Caverly L."/>
        </authorList>
    </citation>
    <scope>NUCLEOTIDE SEQUENCE</scope>
    <source>
        <strain evidence="1">FLAC1071</strain>
    </source>
</reference>
<keyword evidence="2" id="KW-1185">Reference proteome</keyword>
<dbReference type="EMBL" id="JASZZX010000016">
    <property type="protein sequence ID" value="MDM3927839.1"/>
    <property type="molecule type" value="Genomic_DNA"/>
</dbReference>
<sequence length="83" mass="9366">MTNTVVELNVADLSAMQREVNQGLMAAFINADLLQRAHLDVRTSTVLYDESQTFTYATGDTLSDNQLQQLYNSTSIRYWSRGC</sequence>
<proteinExistence type="predicted"/>
<evidence type="ECO:0000313" key="1">
    <source>
        <dbReference type="EMBL" id="MDM3927839.1"/>
    </source>
</evidence>
<gene>
    <name evidence="1" type="ORF">QRB35_17660</name>
</gene>
<dbReference type="RefSeq" id="WP_232527005.1">
    <property type="nucleotide sequence ID" value="NZ_CP012886.2"/>
</dbReference>
<comment type="caution">
    <text evidence="1">The sequence shown here is derived from an EMBL/GenBank/DDBJ whole genome shotgun (WGS) entry which is preliminary data.</text>
</comment>